<dbReference type="PROSITE" id="PS00409">
    <property type="entry name" value="PROKAR_NTER_METHYL"/>
    <property type="match status" value="1"/>
</dbReference>
<dbReference type="EMBL" id="ASPP01001169">
    <property type="protein sequence ID" value="ETO35915.1"/>
    <property type="molecule type" value="Genomic_DNA"/>
</dbReference>
<evidence type="ECO:0000313" key="3">
    <source>
        <dbReference type="Proteomes" id="UP000023152"/>
    </source>
</evidence>
<feature type="transmembrane region" description="Helical" evidence="1">
    <location>
        <begin position="12"/>
        <end position="39"/>
    </location>
</feature>
<name>X6PBP5_RETFI</name>
<keyword evidence="1" id="KW-0472">Membrane</keyword>
<dbReference type="InterPro" id="IPR045584">
    <property type="entry name" value="Pilin-like"/>
</dbReference>
<dbReference type="NCBIfam" id="TIGR02532">
    <property type="entry name" value="IV_pilin_GFxxxE"/>
    <property type="match status" value="1"/>
</dbReference>
<keyword evidence="1" id="KW-0812">Transmembrane</keyword>
<evidence type="ECO:0000313" key="2">
    <source>
        <dbReference type="EMBL" id="ETO35915.1"/>
    </source>
</evidence>
<evidence type="ECO:0000256" key="1">
    <source>
        <dbReference type="SAM" id="Phobius"/>
    </source>
</evidence>
<evidence type="ECO:0008006" key="4">
    <source>
        <dbReference type="Google" id="ProtNLM"/>
    </source>
</evidence>
<dbReference type="SUPFAM" id="SSF54523">
    <property type="entry name" value="Pili subunits"/>
    <property type="match status" value="1"/>
</dbReference>
<keyword evidence="1" id="KW-1133">Transmembrane helix</keyword>
<dbReference type="Proteomes" id="UP000023152">
    <property type="component" value="Unassembled WGS sequence"/>
</dbReference>
<organism evidence="2 3">
    <name type="scientific">Reticulomyxa filosa</name>
    <dbReference type="NCBI Taxonomy" id="46433"/>
    <lineage>
        <taxon>Eukaryota</taxon>
        <taxon>Sar</taxon>
        <taxon>Rhizaria</taxon>
        <taxon>Retaria</taxon>
        <taxon>Foraminifera</taxon>
        <taxon>Monothalamids</taxon>
        <taxon>Reticulomyxidae</taxon>
        <taxon>Reticulomyxa</taxon>
    </lineage>
</organism>
<dbReference type="Gene3D" id="3.30.700.10">
    <property type="entry name" value="Glycoprotein, Type 4 Pilin"/>
    <property type="match status" value="1"/>
</dbReference>
<keyword evidence="3" id="KW-1185">Reference proteome</keyword>
<dbReference type="InterPro" id="IPR012902">
    <property type="entry name" value="N_methyl_site"/>
</dbReference>
<proteinExistence type="predicted"/>
<dbReference type="AlphaFoldDB" id="X6PBP5"/>
<protein>
    <recommendedName>
        <fullName evidence="4">Prepilin-type N-terminal cleavage/methylation domain-containing protein</fullName>
    </recommendedName>
</protein>
<sequence>MYKMRESQSNSGFTLVELAVVILIITILVIGIIVGISLINQAQLRTTISDFQNHETAYNNFKTRFREVPGDFSLVFSYFNTDCAATATLCNGNTNGIIDYSTLATSNEVNKAWKHLQLAHMIDANILKVTGVETLVGINAPGSNITAAGFIMIGGHDATPFKVTSNVVFLASASSGATLLNSAVTPEFSYQLDQKVDDAYINSSDEFIGGITGKVRSINGADAGVTACIDQTTGNYNIANSSITCKVGFLLE</sequence>
<dbReference type="Pfam" id="PF07963">
    <property type="entry name" value="N_methyl"/>
    <property type="match status" value="1"/>
</dbReference>
<reference evidence="2 3" key="1">
    <citation type="journal article" date="2013" name="Curr. Biol.">
        <title>The Genome of the Foraminiferan Reticulomyxa filosa.</title>
        <authorList>
            <person name="Glockner G."/>
            <person name="Hulsmann N."/>
            <person name="Schleicher M."/>
            <person name="Noegel A.A."/>
            <person name="Eichinger L."/>
            <person name="Gallinger C."/>
            <person name="Pawlowski J."/>
            <person name="Sierra R."/>
            <person name="Euteneuer U."/>
            <person name="Pillet L."/>
            <person name="Moustafa A."/>
            <person name="Platzer M."/>
            <person name="Groth M."/>
            <person name="Szafranski K."/>
            <person name="Schliwa M."/>
        </authorList>
    </citation>
    <scope>NUCLEOTIDE SEQUENCE [LARGE SCALE GENOMIC DNA]</scope>
</reference>
<accession>X6PBP5</accession>
<comment type="caution">
    <text evidence="2">The sequence shown here is derived from an EMBL/GenBank/DDBJ whole genome shotgun (WGS) entry which is preliminary data.</text>
</comment>
<gene>
    <name evidence="2" type="ORF">RFI_01147</name>
</gene>